<dbReference type="SMART" id="SM00267">
    <property type="entry name" value="GGDEF"/>
    <property type="match status" value="1"/>
</dbReference>
<dbReference type="Gene3D" id="3.30.70.270">
    <property type="match status" value="1"/>
</dbReference>
<evidence type="ECO:0000256" key="2">
    <source>
        <dbReference type="ARBA" id="ARBA00034247"/>
    </source>
</evidence>
<sequence length="302" mass="33886">MSDQEDIAYNVLQLLGVALLQRTGAMQYVVCGKVPQFYEVLFPSTAEGPCAAPWKFSPMLEFFMEDVERFFELKKTGILTSGVWQENGKTETDTAMIAAATTFGAKQVLTVRLLRAEFKERQDVREQSLQHRQLSQNLKYYQKEATLDALTKVFNKETFSALLLDEIKRSHALEYPLSLLILDIDDFKKVNDTYGHLAGDKVLSSLAECVKKTLRSGDIVARFGGEEFVVLLPHSNAKQAHNIGEKIRRNITLIRADVHHPITVSMGCATYIPGEVSENFLARADTGLYEAKASGKNRVCTR</sequence>
<dbReference type="EC" id="2.7.7.65" evidence="1"/>
<dbReference type="GO" id="GO:0005886">
    <property type="term" value="C:plasma membrane"/>
    <property type="evidence" value="ECO:0007669"/>
    <property type="project" value="TreeGrafter"/>
</dbReference>
<name>A0A6L2R6G2_9BACT</name>
<organism evidence="4 5">
    <name type="scientific">Candidatus Desulfovibrio kirbyi</name>
    <dbReference type="NCBI Taxonomy" id="2696086"/>
    <lineage>
        <taxon>Bacteria</taxon>
        <taxon>Pseudomonadati</taxon>
        <taxon>Thermodesulfobacteriota</taxon>
        <taxon>Desulfovibrionia</taxon>
        <taxon>Desulfovibrionales</taxon>
        <taxon>Desulfovibrionaceae</taxon>
        <taxon>Desulfovibrio</taxon>
    </lineage>
</organism>
<dbReference type="InterPro" id="IPR050469">
    <property type="entry name" value="Diguanylate_Cyclase"/>
</dbReference>
<dbReference type="InterPro" id="IPR029787">
    <property type="entry name" value="Nucleotide_cyclase"/>
</dbReference>
<protein>
    <recommendedName>
        <fullName evidence="1">diguanylate cyclase</fullName>
        <ecNumber evidence="1">2.7.7.65</ecNumber>
    </recommendedName>
</protein>
<dbReference type="EMBL" id="BLLL01000010">
    <property type="protein sequence ID" value="GFH63161.1"/>
    <property type="molecule type" value="Genomic_DNA"/>
</dbReference>
<dbReference type="Proteomes" id="UP000505077">
    <property type="component" value="Unassembled WGS sequence"/>
</dbReference>
<dbReference type="AlphaFoldDB" id="A0A6L2R6G2"/>
<dbReference type="GO" id="GO:0052621">
    <property type="term" value="F:diguanylate cyclase activity"/>
    <property type="evidence" value="ECO:0007669"/>
    <property type="project" value="UniProtKB-EC"/>
</dbReference>
<evidence type="ECO:0000313" key="5">
    <source>
        <dbReference type="Proteomes" id="UP000505077"/>
    </source>
</evidence>
<dbReference type="GO" id="GO:0043709">
    <property type="term" value="P:cell adhesion involved in single-species biofilm formation"/>
    <property type="evidence" value="ECO:0007669"/>
    <property type="project" value="TreeGrafter"/>
</dbReference>
<gene>
    <name evidence="4" type="ORF">ZNDK_0932</name>
</gene>
<dbReference type="Pfam" id="PF00990">
    <property type="entry name" value="GGDEF"/>
    <property type="match status" value="1"/>
</dbReference>
<accession>A0A6L2R6G2</accession>
<dbReference type="CDD" id="cd01949">
    <property type="entry name" value="GGDEF"/>
    <property type="match status" value="1"/>
</dbReference>
<dbReference type="SUPFAM" id="SSF55073">
    <property type="entry name" value="Nucleotide cyclase"/>
    <property type="match status" value="1"/>
</dbReference>
<proteinExistence type="predicted"/>
<dbReference type="PANTHER" id="PTHR45138">
    <property type="entry name" value="REGULATORY COMPONENTS OF SENSORY TRANSDUCTION SYSTEM"/>
    <property type="match status" value="1"/>
</dbReference>
<evidence type="ECO:0000313" key="4">
    <source>
        <dbReference type="EMBL" id="GFH63161.1"/>
    </source>
</evidence>
<comment type="catalytic activity">
    <reaction evidence="2">
        <text>2 GTP = 3',3'-c-di-GMP + 2 diphosphate</text>
        <dbReference type="Rhea" id="RHEA:24898"/>
        <dbReference type="ChEBI" id="CHEBI:33019"/>
        <dbReference type="ChEBI" id="CHEBI:37565"/>
        <dbReference type="ChEBI" id="CHEBI:58805"/>
        <dbReference type="EC" id="2.7.7.65"/>
    </reaction>
</comment>
<comment type="caution">
    <text evidence="4">The sequence shown here is derived from an EMBL/GenBank/DDBJ whole genome shotgun (WGS) entry which is preliminary data.</text>
</comment>
<evidence type="ECO:0000256" key="1">
    <source>
        <dbReference type="ARBA" id="ARBA00012528"/>
    </source>
</evidence>
<dbReference type="PROSITE" id="PS50887">
    <property type="entry name" value="GGDEF"/>
    <property type="match status" value="1"/>
</dbReference>
<dbReference type="FunFam" id="3.30.70.270:FF:000001">
    <property type="entry name" value="Diguanylate cyclase domain protein"/>
    <property type="match status" value="1"/>
</dbReference>
<dbReference type="NCBIfam" id="TIGR00254">
    <property type="entry name" value="GGDEF"/>
    <property type="match status" value="1"/>
</dbReference>
<evidence type="ECO:0000259" key="3">
    <source>
        <dbReference type="PROSITE" id="PS50887"/>
    </source>
</evidence>
<feature type="domain" description="GGDEF" evidence="3">
    <location>
        <begin position="175"/>
        <end position="302"/>
    </location>
</feature>
<dbReference type="InterPro" id="IPR043128">
    <property type="entry name" value="Rev_trsase/Diguanyl_cyclase"/>
</dbReference>
<dbReference type="GO" id="GO:1902201">
    <property type="term" value="P:negative regulation of bacterial-type flagellum-dependent cell motility"/>
    <property type="evidence" value="ECO:0007669"/>
    <property type="project" value="TreeGrafter"/>
</dbReference>
<reference evidence="4 5" key="1">
    <citation type="journal article" date="2020" name="ISME J.">
        <title>Parallel Reductive Genome Evolution in Desulfovibrio Ectosymbionts Independently Acquired by Trichonympha Protists in the Termite Gut.</title>
        <authorList>
            <person name="Takeuchi M."/>
            <person name="Kuwahara H."/>
            <person name="Murakami T."/>
            <person name="Takahashi K."/>
            <person name="Kajitani R."/>
            <person name="Toyoda A."/>
            <person name="Itoh T."/>
            <person name="Ohkuma M."/>
            <person name="Hongoh Y."/>
        </authorList>
    </citation>
    <scope>NUCLEOTIDE SEQUENCE [LARGE SCALE GENOMIC DNA]</scope>
    <source>
        <strain evidence="4">ZnDsv-02</strain>
    </source>
</reference>
<dbReference type="InterPro" id="IPR000160">
    <property type="entry name" value="GGDEF_dom"/>
</dbReference>
<dbReference type="PANTHER" id="PTHR45138:SF9">
    <property type="entry name" value="DIGUANYLATE CYCLASE DGCM-RELATED"/>
    <property type="match status" value="1"/>
</dbReference>